<accession>A0AAD8HIL6</accession>
<evidence type="ECO:0000313" key="3">
    <source>
        <dbReference type="Proteomes" id="UP001237642"/>
    </source>
</evidence>
<reference evidence="2" key="1">
    <citation type="submission" date="2023-02" db="EMBL/GenBank/DDBJ databases">
        <title>Genome of toxic invasive species Heracleum sosnowskyi carries increased number of genes despite the absence of recent whole-genome duplications.</title>
        <authorList>
            <person name="Schelkunov M."/>
            <person name="Shtratnikova V."/>
            <person name="Makarenko M."/>
            <person name="Klepikova A."/>
            <person name="Omelchenko D."/>
            <person name="Novikova G."/>
            <person name="Obukhova E."/>
            <person name="Bogdanov V."/>
            <person name="Penin A."/>
            <person name="Logacheva M."/>
        </authorList>
    </citation>
    <scope>NUCLEOTIDE SEQUENCE</scope>
    <source>
        <strain evidence="2">Hsosn_3</strain>
        <tissue evidence="2">Leaf</tissue>
    </source>
</reference>
<dbReference type="EMBL" id="JAUIZM010000009">
    <property type="protein sequence ID" value="KAK1366959.1"/>
    <property type="molecule type" value="Genomic_DNA"/>
</dbReference>
<proteinExistence type="predicted"/>
<dbReference type="AlphaFoldDB" id="A0AAD8HIL6"/>
<protein>
    <submittedName>
        <fullName evidence="2">Uncharacterized protein</fullName>
    </submittedName>
</protein>
<organism evidence="2 3">
    <name type="scientific">Heracleum sosnowskyi</name>
    <dbReference type="NCBI Taxonomy" id="360622"/>
    <lineage>
        <taxon>Eukaryota</taxon>
        <taxon>Viridiplantae</taxon>
        <taxon>Streptophyta</taxon>
        <taxon>Embryophyta</taxon>
        <taxon>Tracheophyta</taxon>
        <taxon>Spermatophyta</taxon>
        <taxon>Magnoliopsida</taxon>
        <taxon>eudicotyledons</taxon>
        <taxon>Gunneridae</taxon>
        <taxon>Pentapetalae</taxon>
        <taxon>asterids</taxon>
        <taxon>campanulids</taxon>
        <taxon>Apiales</taxon>
        <taxon>Apiaceae</taxon>
        <taxon>Apioideae</taxon>
        <taxon>apioid superclade</taxon>
        <taxon>Tordylieae</taxon>
        <taxon>Tordyliinae</taxon>
        <taxon>Heracleum</taxon>
    </lineage>
</organism>
<keyword evidence="1" id="KW-0175">Coiled coil</keyword>
<sequence>MEGVDTARKNEEKKNGLVKNAVALFEEKVHASDDHVNRVQSISKPRSEVEHLTAKLEKATLELKETKQNLQKSVEEVPGPFDEDWDEKDVKHVEDVKKIDVKPELIKNQKVELEFEKDHVAFADELSVTKVIVLERNPVLERHPSVRSKKKKSLVAGFFSRRKGNNSDKEDSTLEEFDYIEHLSSVY</sequence>
<evidence type="ECO:0000313" key="2">
    <source>
        <dbReference type="EMBL" id="KAK1366959.1"/>
    </source>
</evidence>
<evidence type="ECO:0000256" key="1">
    <source>
        <dbReference type="SAM" id="Coils"/>
    </source>
</evidence>
<gene>
    <name evidence="2" type="ORF">POM88_042520</name>
</gene>
<reference evidence="2" key="2">
    <citation type="submission" date="2023-05" db="EMBL/GenBank/DDBJ databases">
        <authorList>
            <person name="Schelkunov M.I."/>
        </authorList>
    </citation>
    <scope>NUCLEOTIDE SEQUENCE</scope>
    <source>
        <strain evidence="2">Hsosn_3</strain>
        <tissue evidence="2">Leaf</tissue>
    </source>
</reference>
<feature type="coiled-coil region" evidence="1">
    <location>
        <begin position="49"/>
        <end position="76"/>
    </location>
</feature>
<keyword evidence="3" id="KW-1185">Reference proteome</keyword>
<name>A0AAD8HIL6_9APIA</name>
<comment type="caution">
    <text evidence="2">The sequence shown here is derived from an EMBL/GenBank/DDBJ whole genome shotgun (WGS) entry which is preliminary data.</text>
</comment>
<dbReference type="Proteomes" id="UP001237642">
    <property type="component" value="Unassembled WGS sequence"/>
</dbReference>